<comment type="caution">
    <text evidence="3">The sequence shown here is derived from an EMBL/GenBank/DDBJ whole genome shotgun (WGS) entry which is preliminary data.</text>
</comment>
<dbReference type="GeneID" id="301136627"/>
<keyword evidence="4" id="KW-1185">Reference proteome</keyword>
<dbReference type="Proteomes" id="UP000036867">
    <property type="component" value="Unassembled WGS sequence"/>
</dbReference>
<dbReference type="GO" id="GO:0008206">
    <property type="term" value="P:bile acid metabolic process"/>
    <property type="evidence" value="ECO:0007669"/>
    <property type="project" value="UniProtKB-ARBA"/>
</dbReference>
<dbReference type="GO" id="GO:0016491">
    <property type="term" value="F:oxidoreductase activity"/>
    <property type="evidence" value="ECO:0007669"/>
    <property type="project" value="UniProtKB-KW"/>
</dbReference>
<sequence>MRLEGKVAIVTGGARGIGEAIVRDFVAEGASVVIADLLETEGNALATELQEMGYDVYFHKTDVSSEDSIKALRNFTLGTFSKLDVVCNNAAINIPGAVTELSEDTWTRTMDVNVKSQFLMGKHTVPLMQKQGKGSIINMGSANSFVAEPRLSAYVASKGAILMLTRAMALDYAKDNIRVNCICPGWVDTTLNDAHAELYGGRDVVLQDLSSIQPIGRAINPSEIAKVATFLASDDSSCMTGSPVIADGGITAGA</sequence>
<keyword evidence="2" id="KW-0560">Oxidoreductase</keyword>
<dbReference type="Gene3D" id="3.40.50.720">
    <property type="entry name" value="NAD(P)-binding Rossmann-like Domain"/>
    <property type="match status" value="1"/>
</dbReference>
<comment type="similarity">
    <text evidence="1">Belongs to the short-chain dehydrogenases/reductases (SDR) family.</text>
</comment>
<evidence type="ECO:0000313" key="4">
    <source>
        <dbReference type="Proteomes" id="UP000036867"/>
    </source>
</evidence>
<dbReference type="STRING" id="263475.AMD00_11025"/>
<dbReference type="EMBL" id="LILB01000005">
    <property type="protein sequence ID" value="KOO48933.1"/>
    <property type="molecule type" value="Genomic_DNA"/>
</dbReference>
<accession>A0A0M0LDY4</accession>
<dbReference type="PRINTS" id="PR00080">
    <property type="entry name" value="SDRFAMILY"/>
</dbReference>
<dbReference type="PANTHER" id="PTHR24321:SF11">
    <property type="entry name" value="BLR0893 PROTEIN"/>
    <property type="match status" value="1"/>
</dbReference>
<organism evidence="3 4">
    <name type="scientific">Viridibacillus arvi</name>
    <dbReference type="NCBI Taxonomy" id="263475"/>
    <lineage>
        <taxon>Bacteria</taxon>
        <taxon>Bacillati</taxon>
        <taxon>Bacillota</taxon>
        <taxon>Bacilli</taxon>
        <taxon>Bacillales</taxon>
        <taxon>Caryophanaceae</taxon>
        <taxon>Viridibacillus</taxon>
    </lineage>
</organism>
<protein>
    <submittedName>
        <fullName evidence="3">Short-chain dehydrogenase</fullName>
    </submittedName>
</protein>
<dbReference type="NCBIfam" id="NF005559">
    <property type="entry name" value="PRK07231.1"/>
    <property type="match status" value="1"/>
</dbReference>
<dbReference type="AlphaFoldDB" id="A0A0M0LDY4"/>
<proteinExistence type="inferred from homology"/>
<dbReference type="PROSITE" id="PS00061">
    <property type="entry name" value="ADH_SHORT"/>
    <property type="match status" value="1"/>
</dbReference>
<dbReference type="CDD" id="cd05233">
    <property type="entry name" value="SDR_c"/>
    <property type="match status" value="1"/>
</dbReference>
<evidence type="ECO:0000256" key="1">
    <source>
        <dbReference type="ARBA" id="ARBA00006484"/>
    </source>
</evidence>
<dbReference type="SUPFAM" id="SSF51735">
    <property type="entry name" value="NAD(P)-binding Rossmann-fold domains"/>
    <property type="match status" value="1"/>
</dbReference>
<evidence type="ECO:0000256" key="2">
    <source>
        <dbReference type="ARBA" id="ARBA00023002"/>
    </source>
</evidence>
<dbReference type="InterPro" id="IPR002347">
    <property type="entry name" value="SDR_fam"/>
</dbReference>
<gene>
    <name evidence="3" type="ORF">AMD00_11025</name>
</gene>
<dbReference type="InterPro" id="IPR036291">
    <property type="entry name" value="NAD(P)-bd_dom_sf"/>
</dbReference>
<dbReference type="Pfam" id="PF13561">
    <property type="entry name" value="adh_short_C2"/>
    <property type="match status" value="1"/>
</dbReference>
<dbReference type="FunFam" id="3.40.50.720:FF:000084">
    <property type="entry name" value="Short-chain dehydrogenase reductase"/>
    <property type="match status" value="1"/>
</dbReference>
<dbReference type="PANTHER" id="PTHR24321">
    <property type="entry name" value="DEHYDROGENASES, SHORT CHAIN"/>
    <property type="match status" value="1"/>
</dbReference>
<dbReference type="InterPro" id="IPR020904">
    <property type="entry name" value="Sc_DH/Rdtase_CS"/>
</dbReference>
<dbReference type="RefSeq" id="WP_053417123.1">
    <property type="nucleotide sequence ID" value="NZ_JBNNVA010000001.1"/>
</dbReference>
<dbReference type="OrthoDB" id="9803333at2"/>
<evidence type="ECO:0000313" key="3">
    <source>
        <dbReference type="EMBL" id="KOO48933.1"/>
    </source>
</evidence>
<reference evidence="4" key="1">
    <citation type="submission" date="2015-08" db="EMBL/GenBank/DDBJ databases">
        <title>Fjat-10028 dsm 16317.</title>
        <authorList>
            <person name="Liu B."/>
            <person name="Wang J."/>
            <person name="Zhu Y."/>
            <person name="Liu G."/>
            <person name="Chen Q."/>
            <person name="Chen Z."/>
            <person name="Lan J."/>
            <person name="Che J."/>
            <person name="Ge C."/>
            <person name="Shi H."/>
            <person name="Pan Z."/>
            <person name="Liu X."/>
        </authorList>
    </citation>
    <scope>NUCLEOTIDE SEQUENCE [LARGE SCALE GENOMIC DNA]</scope>
    <source>
        <strain evidence="4">DSM 16317</strain>
    </source>
</reference>
<dbReference type="PRINTS" id="PR00081">
    <property type="entry name" value="GDHRDH"/>
</dbReference>
<name>A0A0M0LDY4_9BACL</name>
<dbReference type="PATRIC" id="fig|263475.3.peg.3435"/>